<comment type="caution">
    <text evidence="1">The sequence shown here is derived from an EMBL/GenBank/DDBJ whole genome shotgun (WGS) entry which is preliminary data.</text>
</comment>
<keyword evidence="2" id="KW-1185">Reference proteome</keyword>
<sequence>MMKFFTRNSGDSHQPSPEPPSPSFSSVSSTGPARPIRLVYCDEKGKFRMDPEAVATLQLVKEPVGVVSVCGRARQGKSFILNQLLGKSSGFQVASTHRPCTKGLWLWSAPIKRIALDGTEYNLLLLDSEGIDAYDQTGTYSTQIFSLAVLLSSMFIYNQMGGIDETALDRLSLVTEMTKHIRVRASGGRSTASELGQFSPIFVWLLRDFYLDLAEDNRKITPRDYLELALRPVQGSGRDIASKNEIRESIRALFPDRECFTLVRPLSNENELQRLDQIPMDKLRSEFRSGLDALTKFVFERTRPKQLGATVMTGPILACITQSFLDAINNGAVPTITSSWQSVEEAECQRAYDLATEVYMSGFDRSKPPEEAALREAHEEAFQKSMSAFNGSAVGAGSTRQKYEKRLHNFLRKAFEDFKRDAFREAYLQCSNAIQNMEKELRTACHAPDAKIDNVLKVLDDLVSKYETSSHGPEKWQKLTAFLRQSLEGTVADLIKKQIDRVGSEKSSLMLKCRSIEDKMGLLNKQLEASEKYKSEYLKRYEDAINDKKKLADDYMSRITNLQSKCSSLEERCSSLSKTLDSARLEATDWKRKYEQALSKKKAEEGQASSEIAILKSKSSAAEARLAAAREQAQSAQEDAEEWKRKYDIAVREAKAALEKAAVVQERSNKQTQLREDALREEFSVSLAEKEEEIKDKAAKIEYAEQRLTTLSLELKASESKIRNYDLEISTVKHEIKELGEKLETANATAQSFERQTKMLEQEKLYLEQKYQSEFDRFEEVQGRCKTAEREAKRATELADKARAEAATAQKEKSEIQRIAMERLTQIERAERHIESLLRQKADLANEAERYRVAEMDAVSKVAMLEARVEEREREIETLLKSNNEQRATTVQVLESLLETERAARAEATNRAEALSVKLQVTQGKLDSLQQKMTEVRLNETALDNKLKTQSHGKRVRADGYEIGVDSVQDMDINEKGVRGNKRSRSTTSPLKTTQPEDGGSVFRGDDENHSQQTNSDDYTRFTVQRLKQELTKHNFGAELLQLKNLNKKDIISLYEKHVLQKL</sequence>
<gene>
    <name evidence="1" type="ORF">LOK49_LG09G00767</name>
</gene>
<accession>A0ACC0GNA4</accession>
<reference evidence="1 2" key="1">
    <citation type="journal article" date="2022" name="Plant J.">
        <title>Chromosome-level genome of Camellia lanceoleosa provides a valuable resource for understanding genome evolution and self-incompatibility.</title>
        <authorList>
            <person name="Gong W."/>
            <person name="Xiao S."/>
            <person name="Wang L."/>
            <person name="Liao Z."/>
            <person name="Chang Y."/>
            <person name="Mo W."/>
            <person name="Hu G."/>
            <person name="Li W."/>
            <person name="Zhao G."/>
            <person name="Zhu H."/>
            <person name="Hu X."/>
            <person name="Ji K."/>
            <person name="Xiang X."/>
            <person name="Song Q."/>
            <person name="Yuan D."/>
            <person name="Jin S."/>
            <person name="Zhang L."/>
        </authorList>
    </citation>
    <scope>NUCLEOTIDE SEQUENCE [LARGE SCALE GENOMIC DNA]</scope>
    <source>
        <strain evidence="1">SQ_2022a</strain>
    </source>
</reference>
<proteinExistence type="predicted"/>
<organism evidence="1 2">
    <name type="scientific">Camellia lanceoleosa</name>
    <dbReference type="NCBI Taxonomy" id="1840588"/>
    <lineage>
        <taxon>Eukaryota</taxon>
        <taxon>Viridiplantae</taxon>
        <taxon>Streptophyta</taxon>
        <taxon>Embryophyta</taxon>
        <taxon>Tracheophyta</taxon>
        <taxon>Spermatophyta</taxon>
        <taxon>Magnoliopsida</taxon>
        <taxon>eudicotyledons</taxon>
        <taxon>Gunneridae</taxon>
        <taxon>Pentapetalae</taxon>
        <taxon>asterids</taxon>
        <taxon>Ericales</taxon>
        <taxon>Theaceae</taxon>
        <taxon>Camellia</taxon>
    </lineage>
</organism>
<name>A0ACC0GNA4_9ERIC</name>
<dbReference type="Proteomes" id="UP001060215">
    <property type="component" value="Chromosome 8"/>
</dbReference>
<protein>
    <submittedName>
        <fullName evidence="1">Guanylate-binding protein 4</fullName>
    </submittedName>
</protein>
<evidence type="ECO:0000313" key="2">
    <source>
        <dbReference type="Proteomes" id="UP001060215"/>
    </source>
</evidence>
<evidence type="ECO:0000313" key="1">
    <source>
        <dbReference type="EMBL" id="KAI8001680.1"/>
    </source>
</evidence>
<dbReference type="EMBL" id="CM045765">
    <property type="protein sequence ID" value="KAI8001680.1"/>
    <property type="molecule type" value="Genomic_DNA"/>
</dbReference>